<dbReference type="KEGG" id="pfla:Pflav_023170"/>
<sequence length="413" mass="44362">MVAETWVTDDELREAHQRYAAGIPGYVAPAAHGVARKDGDDLTFGHINPPGAARPLPSVVMASVCGYVSTTGVFRLDRERFAEAVARLTPAESATHIPHPNLWTWRELLAGGDADSEFLAFYLADEDDPVVDGDDARFRERFPAPADQPSWAKGVDLSRPSPARVYDYLLGGGHNFASDRALAEQLLAVEPEARRWAAANRSFLGRAVEYLLDAGVRQFIDLGAGIPTVGNVHDIALGATSDARVVYVDVDQVAVTHSRHLVADVADRVGVVQADMRSPHAVLADPETQRLIDFDRPVGILMVAVLHFVSDADDPWAALAAYRDAVPSGSGLVISHISHPAEMTDEVKQSVRTYSSSAAPLTLRSQPEVEALFAGWQLADPGVARVLRWRAPAAADADSTPDIPGLVGVALKP</sequence>
<dbReference type="InterPro" id="IPR029063">
    <property type="entry name" value="SAM-dependent_MTases_sf"/>
</dbReference>
<proteinExistence type="predicted"/>
<evidence type="ECO:0000313" key="2">
    <source>
        <dbReference type="Proteomes" id="UP000502508"/>
    </source>
</evidence>
<dbReference type="InterPro" id="IPR006764">
    <property type="entry name" value="SAM_dep_MeTrfase_SAV2177_type"/>
</dbReference>
<dbReference type="AlphaFoldDB" id="A0A6F8XQ25"/>
<accession>A0A6F8XQ25</accession>
<dbReference type="Proteomes" id="UP000502508">
    <property type="component" value="Chromosome"/>
</dbReference>
<gene>
    <name evidence="1" type="ORF">Pflav_023170</name>
</gene>
<dbReference type="Gene3D" id="3.40.50.150">
    <property type="entry name" value="Vaccinia Virus protein VP39"/>
    <property type="match status" value="1"/>
</dbReference>
<evidence type="ECO:0000313" key="1">
    <source>
        <dbReference type="EMBL" id="BCB75907.1"/>
    </source>
</evidence>
<dbReference type="EMBL" id="AP022870">
    <property type="protein sequence ID" value="BCB75907.1"/>
    <property type="molecule type" value="Genomic_DNA"/>
</dbReference>
<dbReference type="CDD" id="cd02440">
    <property type="entry name" value="AdoMet_MTases"/>
    <property type="match status" value="1"/>
</dbReference>
<reference evidence="1 2" key="1">
    <citation type="submission" date="2020-03" db="EMBL/GenBank/DDBJ databases">
        <title>Whole genome shotgun sequence of Phytohabitans flavus NBRC 107702.</title>
        <authorList>
            <person name="Komaki H."/>
            <person name="Tamura T."/>
        </authorList>
    </citation>
    <scope>NUCLEOTIDE SEQUENCE [LARGE SCALE GENOMIC DNA]</scope>
    <source>
        <strain evidence="1 2">NBRC 107702</strain>
    </source>
</reference>
<name>A0A6F8XQ25_9ACTN</name>
<keyword evidence="2" id="KW-1185">Reference proteome</keyword>
<dbReference type="SUPFAM" id="SSF53335">
    <property type="entry name" value="S-adenosyl-L-methionine-dependent methyltransferases"/>
    <property type="match status" value="1"/>
</dbReference>
<evidence type="ECO:0008006" key="3">
    <source>
        <dbReference type="Google" id="ProtNLM"/>
    </source>
</evidence>
<dbReference type="Pfam" id="PF04672">
    <property type="entry name" value="Methyltransf_19"/>
    <property type="match status" value="1"/>
</dbReference>
<protein>
    <recommendedName>
        <fullName evidence="3">S-adenosyl methyltransferase</fullName>
    </recommendedName>
</protein>
<organism evidence="1 2">
    <name type="scientific">Phytohabitans flavus</name>
    <dbReference type="NCBI Taxonomy" id="1076124"/>
    <lineage>
        <taxon>Bacteria</taxon>
        <taxon>Bacillati</taxon>
        <taxon>Actinomycetota</taxon>
        <taxon>Actinomycetes</taxon>
        <taxon>Micromonosporales</taxon>
        <taxon>Micromonosporaceae</taxon>
    </lineage>
</organism>
<reference evidence="1 2" key="2">
    <citation type="submission" date="2020-03" db="EMBL/GenBank/DDBJ databases">
        <authorList>
            <person name="Ichikawa N."/>
            <person name="Kimura A."/>
            <person name="Kitahashi Y."/>
            <person name="Uohara A."/>
        </authorList>
    </citation>
    <scope>NUCLEOTIDE SEQUENCE [LARGE SCALE GENOMIC DNA]</scope>
    <source>
        <strain evidence="1 2">NBRC 107702</strain>
    </source>
</reference>